<organism evidence="1 2">
    <name type="scientific">Oryza meyeriana var. granulata</name>
    <dbReference type="NCBI Taxonomy" id="110450"/>
    <lineage>
        <taxon>Eukaryota</taxon>
        <taxon>Viridiplantae</taxon>
        <taxon>Streptophyta</taxon>
        <taxon>Embryophyta</taxon>
        <taxon>Tracheophyta</taxon>
        <taxon>Spermatophyta</taxon>
        <taxon>Magnoliopsida</taxon>
        <taxon>Liliopsida</taxon>
        <taxon>Poales</taxon>
        <taxon>Poaceae</taxon>
        <taxon>BOP clade</taxon>
        <taxon>Oryzoideae</taxon>
        <taxon>Oryzeae</taxon>
        <taxon>Oryzinae</taxon>
        <taxon>Oryza</taxon>
        <taxon>Oryza meyeriana</taxon>
    </lineage>
</organism>
<sequence length="86" mass="9580">MPDTSNLFCWNMVTAGLGMNGRGEDTVRGRAVHNMFGRSQMGHKIKPHGVTFVALLSACSHSGLKAEGWRFFTKMLLFKIQIENLP</sequence>
<dbReference type="OrthoDB" id="185373at2759"/>
<evidence type="ECO:0000313" key="2">
    <source>
        <dbReference type="Proteomes" id="UP000479710"/>
    </source>
</evidence>
<reference evidence="1 2" key="1">
    <citation type="submission" date="2019-11" db="EMBL/GenBank/DDBJ databases">
        <title>Whole genome sequence of Oryza granulata.</title>
        <authorList>
            <person name="Li W."/>
        </authorList>
    </citation>
    <scope>NUCLEOTIDE SEQUENCE [LARGE SCALE GENOMIC DNA]</scope>
    <source>
        <strain evidence="2">cv. Menghai</strain>
        <tissue evidence="1">Leaf</tissue>
    </source>
</reference>
<dbReference type="InterPro" id="IPR011990">
    <property type="entry name" value="TPR-like_helical_dom_sf"/>
</dbReference>
<protein>
    <submittedName>
        <fullName evidence="1">Uncharacterized protein</fullName>
    </submittedName>
</protein>
<accession>A0A6G1ER53</accession>
<dbReference type="EMBL" id="SPHZ02000003">
    <property type="protein sequence ID" value="KAF0927116.1"/>
    <property type="molecule type" value="Genomic_DNA"/>
</dbReference>
<evidence type="ECO:0000313" key="1">
    <source>
        <dbReference type="EMBL" id="KAF0927116.1"/>
    </source>
</evidence>
<dbReference type="InterPro" id="IPR050421">
    <property type="entry name" value="PPR"/>
</dbReference>
<dbReference type="Gene3D" id="1.25.40.10">
    <property type="entry name" value="Tetratricopeptide repeat domain"/>
    <property type="match status" value="1"/>
</dbReference>
<dbReference type="AlphaFoldDB" id="A0A6G1ER53"/>
<keyword evidence="2" id="KW-1185">Reference proteome</keyword>
<dbReference type="Proteomes" id="UP000479710">
    <property type="component" value="Unassembled WGS sequence"/>
</dbReference>
<name>A0A6G1ER53_9ORYZ</name>
<proteinExistence type="predicted"/>
<comment type="caution">
    <text evidence="1">The sequence shown here is derived from an EMBL/GenBank/DDBJ whole genome shotgun (WGS) entry which is preliminary data.</text>
</comment>
<dbReference type="PANTHER" id="PTHR47928:SF37">
    <property type="entry name" value="OS06G0216400 PROTEIN"/>
    <property type="match status" value="1"/>
</dbReference>
<gene>
    <name evidence="1" type="ORF">E2562_029873</name>
</gene>
<dbReference type="PANTHER" id="PTHR47928">
    <property type="entry name" value="REPEAT-CONTAINING PROTEIN, PUTATIVE-RELATED"/>
    <property type="match status" value="1"/>
</dbReference>